<dbReference type="OrthoDB" id="5811365at2759"/>
<keyword evidence="9 19" id="KW-0472">Membrane</keyword>
<feature type="transmembrane region" description="Helical" evidence="19">
    <location>
        <begin position="87"/>
        <end position="112"/>
    </location>
</feature>
<keyword evidence="5 19" id="KW-0812">Transmembrane</keyword>
<evidence type="ECO:0000256" key="13">
    <source>
        <dbReference type="ARBA" id="ARBA00054965"/>
    </source>
</evidence>
<evidence type="ECO:0000256" key="9">
    <source>
        <dbReference type="ARBA" id="ARBA00023136"/>
    </source>
</evidence>
<proteinExistence type="inferred from homology"/>
<dbReference type="GO" id="GO:0006935">
    <property type="term" value="P:chemotaxis"/>
    <property type="evidence" value="ECO:0007669"/>
    <property type="project" value="UniProtKB-KW"/>
</dbReference>
<feature type="transmembrane region" description="Helical" evidence="19">
    <location>
        <begin position="249"/>
        <end position="267"/>
    </location>
</feature>
<dbReference type="Pfam" id="PF10326">
    <property type="entry name" value="7TM_GPCR_Str"/>
    <property type="match status" value="1"/>
</dbReference>
<dbReference type="InterPro" id="IPR019428">
    <property type="entry name" value="7TM_GPCR_serpentine_rcpt_Str"/>
</dbReference>
<dbReference type="FunCoup" id="Q93797">
    <property type="interactions" value="7"/>
</dbReference>
<keyword evidence="2" id="KW-1003">Cell membrane</keyword>
<dbReference type="HOGENOM" id="CLU_036335_2_0_1"/>
<keyword evidence="21" id="KW-1185">Reference proteome</keyword>
<dbReference type="GO" id="GO:0038022">
    <property type="term" value="F:G protein-coupled olfactory receptor activity"/>
    <property type="evidence" value="ECO:0000318"/>
    <property type="project" value="GO_Central"/>
</dbReference>
<dbReference type="GO" id="GO:0042048">
    <property type="term" value="P:olfactory behavior"/>
    <property type="evidence" value="ECO:0000318"/>
    <property type="project" value="GO_Central"/>
</dbReference>
<dbReference type="AGR" id="WB:WBGene00006210"/>
<dbReference type="CTD" id="186282"/>
<evidence type="ECO:0000313" key="22">
    <source>
        <dbReference type="WormBase" id="F55B12.6"/>
    </source>
</evidence>
<keyword evidence="3" id="KW-0145">Chemotaxis</keyword>
<evidence type="ECO:0000256" key="4">
    <source>
        <dbReference type="ARBA" id="ARBA00022606"/>
    </source>
</evidence>
<evidence type="ECO:0000256" key="16">
    <source>
        <dbReference type="ARBA" id="ARBA00067967"/>
    </source>
</evidence>
<evidence type="ECO:0000256" key="15">
    <source>
        <dbReference type="ARBA" id="ARBA00064300"/>
    </source>
</evidence>
<dbReference type="GO" id="GO:0005886">
    <property type="term" value="C:plasma membrane"/>
    <property type="evidence" value="ECO:0000318"/>
    <property type="project" value="GO_Central"/>
</dbReference>
<dbReference type="InParanoid" id="Q93797"/>
<evidence type="ECO:0000256" key="2">
    <source>
        <dbReference type="ARBA" id="ARBA00022475"/>
    </source>
</evidence>
<feature type="transmembrane region" description="Helical" evidence="19">
    <location>
        <begin position="132"/>
        <end position="155"/>
    </location>
</feature>
<keyword evidence="4" id="KW-0716">Sensory transduction</keyword>
<evidence type="ECO:0000256" key="5">
    <source>
        <dbReference type="ARBA" id="ARBA00022692"/>
    </source>
</evidence>
<dbReference type="KEGG" id="cel:CELE_F55B12.6"/>
<dbReference type="RefSeq" id="NP_506425.2">
    <property type="nucleotide sequence ID" value="NM_074024.3"/>
</dbReference>
<dbReference type="UCSC" id="F55B12.6">
    <property type="organism name" value="c. elegans"/>
</dbReference>
<accession>Q93797</accession>
<keyword evidence="12" id="KW-0966">Cell projection</keyword>
<protein>
    <recommendedName>
        <fullName evidence="16">Serpentine receptor class r-10</fullName>
    </recommendedName>
    <alternativeName>
        <fullName evidence="17">Odorant response abnormal protein 10</fullName>
    </alternativeName>
    <alternativeName>
        <fullName evidence="18">Olfactory receptor 10</fullName>
    </alternativeName>
</protein>
<dbReference type="PhylomeDB" id="Q93797"/>
<evidence type="ECO:0000256" key="8">
    <source>
        <dbReference type="ARBA" id="ARBA00023069"/>
    </source>
</evidence>
<dbReference type="FunFam" id="1.20.1070.10:FF:000128">
    <property type="entry name" value="Seven TM Receptor"/>
    <property type="match status" value="1"/>
</dbReference>
<evidence type="ECO:0000256" key="6">
    <source>
        <dbReference type="ARBA" id="ARBA00022725"/>
    </source>
</evidence>
<keyword evidence="7 19" id="KW-1133">Transmembrane helix</keyword>
<dbReference type="PaxDb" id="6239-F55B12.6"/>
<keyword evidence="8" id="KW-0969">Cilium</keyword>
<dbReference type="GeneID" id="186282"/>
<feature type="transmembrane region" description="Helical" evidence="19">
    <location>
        <begin position="12"/>
        <end position="32"/>
    </location>
</feature>
<evidence type="ECO:0000256" key="19">
    <source>
        <dbReference type="SAM" id="Phobius"/>
    </source>
</evidence>
<comment type="similarity">
    <text evidence="14">Belongs to the nematode receptor-like protein str family.</text>
</comment>
<keyword evidence="11" id="KW-0325">Glycoprotein</keyword>
<feature type="transmembrane region" description="Helical" evidence="19">
    <location>
        <begin position="44"/>
        <end position="67"/>
    </location>
</feature>
<evidence type="ECO:0000256" key="10">
    <source>
        <dbReference type="ARBA" id="ARBA00023170"/>
    </source>
</evidence>
<keyword evidence="6" id="KW-0552">Olfaction</keyword>
<feature type="transmembrane region" description="Helical" evidence="19">
    <location>
        <begin position="197"/>
        <end position="224"/>
    </location>
</feature>
<evidence type="ECO:0000313" key="20">
    <source>
        <dbReference type="EMBL" id="CAB02127.2"/>
    </source>
</evidence>
<evidence type="ECO:0000256" key="3">
    <source>
        <dbReference type="ARBA" id="ARBA00022500"/>
    </source>
</evidence>
<dbReference type="AlphaFoldDB" id="Q93797"/>
<comment type="function">
    <text evidence="13">An odorant receptor which affects chemotaxis to the volatile odorant diacetyl. Specifies AWA neuronal cell fate via the odr-7 pathway.</text>
</comment>
<evidence type="ECO:0000256" key="12">
    <source>
        <dbReference type="ARBA" id="ARBA00023273"/>
    </source>
</evidence>
<comment type="subcellular location">
    <subcellularLocation>
        <location evidence="1">Cell projection</location>
        <location evidence="1">Cilium membrane</location>
        <topology evidence="1">Multi-pass membrane protein</topology>
    </subcellularLocation>
</comment>
<dbReference type="Proteomes" id="UP000001940">
    <property type="component" value="Chromosome V"/>
</dbReference>
<dbReference type="PANTHER" id="PTHR22943">
    <property type="entry name" value="7-TRANSMEMBRANE DOMAIN RECEPTOR C.ELEGANS"/>
    <property type="match status" value="1"/>
</dbReference>
<evidence type="ECO:0000256" key="17">
    <source>
        <dbReference type="ARBA" id="ARBA00078653"/>
    </source>
</evidence>
<organism evidence="20 21">
    <name type="scientific">Caenorhabditis elegans</name>
    <dbReference type="NCBI Taxonomy" id="6239"/>
    <lineage>
        <taxon>Eukaryota</taxon>
        <taxon>Metazoa</taxon>
        <taxon>Ecdysozoa</taxon>
        <taxon>Nematoda</taxon>
        <taxon>Chromadorea</taxon>
        <taxon>Rhabditida</taxon>
        <taxon>Rhabditina</taxon>
        <taxon>Rhabditomorpha</taxon>
        <taxon>Rhabditoidea</taxon>
        <taxon>Rhabditidae</taxon>
        <taxon>Peloderinae</taxon>
        <taxon>Caenorhabditis</taxon>
    </lineage>
</organism>
<evidence type="ECO:0000256" key="7">
    <source>
        <dbReference type="ARBA" id="ARBA00022989"/>
    </source>
</evidence>
<evidence type="ECO:0000313" key="21">
    <source>
        <dbReference type="Proteomes" id="UP000001940"/>
    </source>
</evidence>
<gene>
    <name evidence="20 22" type="primary">str-165</name>
    <name evidence="20" type="ORF">CELE_F55B12.6</name>
    <name evidence="22" type="ORF">F55B12.6</name>
</gene>
<dbReference type="SUPFAM" id="SSF81321">
    <property type="entry name" value="Family A G protein-coupled receptor-like"/>
    <property type="match status" value="1"/>
</dbReference>
<dbReference type="PANTHER" id="PTHR22943:SF25">
    <property type="entry name" value="SEVEN TM RECEPTOR"/>
    <property type="match status" value="1"/>
</dbReference>
<dbReference type="EMBL" id="BX284605">
    <property type="protein sequence ID" value="CAB02127.2"/>
    <property type="molecule type" value="Genomic_DNA"/>
</dbReference>
<reference evidence="20 21" key="1">
    <citation type="journal article" date="1998" name="Science">
        <title>Genome sequence of the nematode C. elegans: a platform for investigating biology.</title>
        <authorList>
            <consortium name="The C. elegans sequencing consortium"/>
            <person name="Sulson J.E."/>
            <person name="Waterston R."/>
        </authorList>
    </citation>
    <scope>NUCLEOTIDE SEQUENCE [LARGE SCALE GENOMIC DNA]</scope>
    <source>
        <strain evidence="20 21">Bristol N2</strain>
    </source>
</reference>
<evidence type="ECO:0000256" key="14">
    <source>
        <dbReference type="ARBA" id="ARBA00061678"/>
    </source>
</evidence>
<dbReference type="GO" id="GO:0007186">
    <property type="term" value="P:G protein-coupled receptor signaling pathway"/>
    <property type="evidence" value="ECO:0000318"/>
    <property type="project" value="GO_Central"/>
</dbReference>
<name>Q93797_CAEEL</name>
<evidence type="ECO:0000256" key="1">
    <source>
        <dbReference type="ARBA" id="ARBA00004272"/>
    </source>
</evidence>
<dbReference type="WormBase" id="F55B12.6">
    <property type="protein sequence ID" value="CE43568"/>
    <property type="gene ID" value="WBGene00006210"/>
    <property type="gene designation" value="str-165"/>
</dbReference>
<comment type="subunit">
    <text evidence="15">Interacts with odr-4.</text>
</comment>
<evidence type="ECO:0000256" key="18">
    <source>
        <dbReference type="ARBA" id="ARBA00082489"/>
    </source>
</evidence>
<dbReference type="GO" id="GO:0060170">
    <property type="term" value="C:ciliary membrane"/>
    <property type="evidence" value="ECO:0007669"/>
    <property type="project" value="UniProtKB-SubCell"/>
</dbReference>
<sequence length="335" mass="38385">MTNYEILKSAVQWISFVFSICFNSILIFLIITQSPKKMGNYRYLMIYFSCFAMFFSTIDVIVAPFIHTHGTSATVLMRRSDSDTIVNLQYVLLILLCSCFGVTITFFAIHFVFRYFALERKGRISYFDGPRLIVWIAVPMFFGIIWGTTVLFFALPTDETTELIRESVMKHYNLEMEDVIYVGASYYRRKSDGTLEMIVSSFIAASIFFTMMGTSFSVVCYYGVLSYRRIANLQNEGESEFTKNLQKQLLKALFLQALIPILLMYLPVGTYMTLPALNLDSEEFSKFVTLLYAIYPAIDPLPLFFVIDNYRIALKGYFLGCPGNQNRVSVAGSDN</sequence>
<keyword evidence="10 20" id="KW-0675">Receptor</keyword>
<feature type="transmembrane region" description="Helical" evidence="19">
    <location>
        <begin position="287"/>
        <end position="307"/>
    </location>
</feature>
<evidence type="ECO:0000256" key="11">
    <source>
        <dbReference type="ARBA" id="ARBA00023180"/>
    </source>
</evidence>
<dbReference type="OMA" id="YAVYPAV"/>
<dbReference type="eggNOG" id="ENOG502TFU1">
    <property type="taxonomic scope" value="Eukaryota"/>
</dbReference>